<feature type="domain" description="Multidrug resistance protein MdtA-like barrel-sandwich hybrid" evidence="4">
    <location>
        <begin position="62"/>
        <end position="194"/>
    </location>
</feature>
<evidence type="ECO:0000256" key="2">
    <source>
        <dbReference type="SAM" id="Coils"/>
    </source>
</evidence>
<dbReference type="Proteomes" id="UP000295247">
    <property type="component" value="Unassembled WGS sequence"/>
</dbReference>
<organism evidence="5 6">
    <name type="scientific">Marichromatium gracile</name>
    <name type="common">Chromatium gracile</name>
    <dbReference type="NCBI Taxonomy" id="1048"/>
    <lineage>
        <taxon>Bacteria</taxon>
        <taxon>Pseudomonadati</taxon>
        <taxon>Pseudomonadota</taxon>
        <taxon>Gammaproteobacteria</taxon>
        <taxon>Chromatiales</taxon>
        <taxon>Chromatiaceae</taxon>
        <taxon>Marichromatium</taxon>
    </lineage>
</organism>
<dbReference type="PROSITE" id="PS51257">
    <property type="entry name" value="PROKAR_LIPOPROTEIN"/>
    <property type="match status" value="1"/>
</dbReference>
<dbReference type="NCBIfam" id="TIGR01730">
    <property type="entry name" value="RND_mfp"/>
    <property type="match status" value="1"/>
</dbReference>
<keyword evidence="2" id="KW-0175">Coiled coil</keyword>
<dbReference type="AlphaFoldDB" id="A0A4R4A589"/>
<gene>
    <name evidence="5" type="ORF">EDC29_11641</name>
</gene>
<feature type="coiled-coil region" evidence="2">
    <location>
        <begin position="96"/>
        <end position="161"/>
    </location>
</feature>
<dbReference type="InterPro" id="IPR006143">
    <property type="entry name" value="RND_pump_MFP"/>
</dbReference>
<dbReference type="Pfam" id="PF25917">
    <property type="entry name" value="BSH_RND"/>
    <property type="match status" value="1"/>
</dbReference>
<dbReference type="PANTHER" id="PTHR30469:SF18">
    <property type="entry name" value="RESISTANCE-NODULATION-CELL DIVISION (RND) EFFLUX MEMBRANE FUSION PROTEIN-RELATED"/>
    <property type="match status" value="1"/>
</dbReference>
<dbReference type="InterPro" id="IPR058625">
    <property type="entry name" value="MdtA-like_BSH"/>
</dbReference>
<reference evidence="5 6" key="1">
    <citation type="submission" date="2019-03" db="EMBL/GenBank/DDBJ databases">
        <title>Genomic Encyclopedia of Type Strains, Phase IV (KMG-IV): sequencing the most valuable type-strain genomes for metagenomic binning, comparative biology and taxonomic classification.</title>
        <authorList>
            <person name="Goeker M."/>
        </authorList>
    </citation>
    <scope>NUCLEOTIDE SEQUENCE [LARGE SCALE GENOMIC DNA]</scope>
    <source>
        <strain evidence="5 6">DSM 203</strain>
    </source>
</reference>
<dbReference type="Gene3D" id="2.40.50.100">
    <property type="match status" value="1"/>
</dbReference>
<evidence type="ECO:0000313" key="6">
    <source>
        <dbReference type="Proteomes" id="UP000295247"/>
    </source>
</evidence>
<evidence type="ECO:0000259" key="4">
    <source>
        <dbReference type="Pfam" id="PF25917"/>
    </source>
</evidence>
<dbReference type="Pfam" id="PF25876">
    <property type="entry name" value="HH_MFP_RND"/>
    <property type="match status" value="1"/>
</dbReference>
<evidence type="ECO:0000259" key="3">
    <source>
        <dbReference type="Pfam" id="PF25876"/>
    </source>
</evidence>
<dbReference type="PANTHER" id="PTHR30469">
    <property type="entry name" value="MULTIDRUG RESISTANCE PROTEIN MDTA"/>
    <property type="match status" value="1"/>
</dbReference>
<feature type="domain" description="Multidrug resistance protein MdtA-like alpha-helical hairpin" evidence="3">
    <location>
        <begin position="98"/>
        <end position="162"/>
    </location>
</feature>
<evidence type="ECO:0000313" key="5">
    <source>
        <dbReference type="EMBL" id="TCW33201.1"/>
    </source>
</evidence>
<comment type="caution">
    <text evidence="5">The sequence shown here is derived from an EMBL/GenBank/DDBJ whole genome shotgun (WGS) entry which is preliminary data.</text>
</comment>
<accession>A0A4R4A589</accession>
<protein>
    <submittedName>
        <fullName evidence="5">RND family efflux transporter MFP subunit</fullName>
    </submittedName>
</protein>
<evidence type="ECO:0000256" key="1">
    <source>
        <dbReference type="ARBA" id="ARBA00009477"/>
    </source>
</evidence>
<dbReference type="EMBL" id="SMDC01000016">
    <property type="protein sequence ID" value="TCW33201.1"/>
    <property type="molecule type" value="Genomic_DNA"/>
</dbReference>
<dbReference type="Gene3D" id="2.40.420.20">
    <property type="match status" value="1"/>
</dbReference>
<dbReference type="GO" id="GO:0015562">
    <property type="term" value="F:efflux transmembrane transporter activity"/>
    <property type="evidence" value="ECO:0007669"/>
    <property type="project" value="TreeGrafter"/>
</dbReference>
<dbReference type="SUPFAM" id="SSF111369">
    <property type="entry name" value="HlyD-like secretion proteins"/>
    <property type="match status" value="1"/>
</dbReference>
<dbReference type="Gene3D" id="1.10.287.470">
    <property type="entry name" value="Helix hairpin bin"/>
    <property type="match status" value="1"/>
</dbReference>
<dbReference type="InterPro" id="IPR058624">
    <property type="entry name" value="MdtA-like_HH"/>
</dbReference>
<sequence length="351" mass="36996">MRYLILPLALLLGACQPESSGSEAVAEAPPWVLATTLEPAAGTVWRLTGSVHARHEIPLAFRIGGAIVGRAVDAGERVEAGAALFTLDPADVEQQRVAAEATVASARAETENAERERERLADMLERRLASQQEYDRAETAARAARERLVAAEASLEQARNAVGYATLRAPTSGVLIAVSGQPGQVVAAGEQIAVLAEDGAREAEVEVPEDRLEALPEHAAARLLGVSAGFDAELRELAGAADAATRTWRARYRLIEGAPAPLGATVTLRFTSPLDAAAGLVARVPLGAVLERGRGAQVFRIDGEQVVAEPVRVLGLFDSGVEIHTRLAPGTPIVALGVDRLEPGQRVRVRP</sequence>
<name>A0A4R4A589_MARGR</name>
<comment type="similarity">
    <text evidence="1">Belongs to the membrane fusion protein (MFP) (TC 8.A.1) family.</text>
</comment>
<dbReference type="RefSeq" id="WP_132230608.1">
    <property type="nucleotide sequence ID" value="NZ_NRRH01000021.1"/>
</dbReference>
<dbReference type="GO" id="GO:1990281">
    <property type="term" value="C:efflux pump complex"/>
    <property type="evidence" value="ECO:0007669"/>
    <property type="project" value="TreeGrafter"/>
</dbReference>
<dbReference type="Gene3D" id="2.40.30.170">
    <property type="match status" value="1"/>
</dbReference>
<proteinExistence type="inferred from homology"/>